<name>A0ABP7D7C6_9GAMM</name>
<comment type="caution">
    <text evidence="1">The sequence shown here is derived from an EMBL/GenBank/DDBJ whole genome shotgun (WGS) entry which is preliminary data.</text>
</comment>
<dbReference type="EMBL" id="BAABDS010000004">
    <property type="protein sequence ID" value="GAA3700333.1"/>
    <property type="molecule type" value="Genomic_DNA"/>
</dbReference>
<dbReference type="Proteomes" id="UP001501479">
    <property type="component" value="Unassembled WGS sequence"/>
</dbReference>
<reference evidence="2" key="1">
    <citation type="journal article" date="2019" name="Int. J. Syst. Evol. Microbiol.">
        <title>The Global Catalogue of Microorganisms (GCM) 10K type strain sequencing project: providing services to taxonomists for standard genome sequencing and annotation.</title>
        <authorList>
            <consortium name="The Broad Institute Genomics Platform"/>
            <consortium name="The Broad Institute Genome Sequencing Center for Infectious Disease"/>
            <person name="Wu L."/>
            <person name="Ma J."/>
        </authorList>
    </citation>
    <scope>NUCLEOTIDE SEQUENCE [LARGE SCALE GENOMIC DNA]</scope>
    <source>
        <strain evidence="2">JCM 17329</strain>
    </source>
</reference>
<protein>
    <submittedName>
        <fullName evidence="1">Uncharacterized protein</fullName>
    </submittedName>
</protein>
<evidence type="ECO:0000313" key="2">
    <source>
        <dbReference type="Proteomes" id="UP001501479"/>
    </source>
</evidence>
<gene>
    <name evidence="1" type="ORF">GCM10022421_03440</name>
</gene>
<sequence>MALTVGGADPFVLLDAPALPVGTANRRLGSEEEAAVLPLESVSIMPTADFALPFTAM</sequence>
<organism evidence="1 2">
    <name type="scientific">Oceanisphaera sediminis</name>
    <dbReference type="NCBI Taxonomy" id="981381"/>
    <lineage>
        <taxon>Bacteria</taxon>
        <taxon>Pseudomonadati</taxon>
        <taxon>Pseudomonadota</taxon>
        <taxon>Gammaproteobacteria</taxon>
        <taxon>Aeromonadales</taxon>
        <taxon>Aeromonadaceae</taxon>
        <taxon>Oceanisphaera</taxon>
    </lineage>
</organism>
<accession>A0ABP7D7C6</accession>
<keyword evidence="2" id="KW-1185">Reference proteome</keyword>
<proteinExistence type="predicted"/>
<evidence type="ECO:0000313" key="1">
    <source>
        <dbReference type="EMBL" id="GAA3700333.1"/>
    </source>
</evidence>